<evidence type="ECO:0000313" key="3">
    <source>
        <dbReference type="Proteomes" id="UP001156701"/>
    </source>
</evidence>
<reference evidence="2" key="1">
    <citation type="submission" date="2023-03" db="EMBL/GenBank/DDBJ databases">
        <title>a new species belonging to Providencia genus.</title>
        <authorList>
            <person name="Yang W."/>
            <person name="Hu F."/>
            <person name="Shen S."/>
            <person name="Ding L."/>
            <person name="Yin D."/>
        </authorList>
    </citation>
    <scope>NUCLEOTIDE SEQUENCE</scope>
    <source>
        <strain evidence="2">CRE-3FA-0001</strain>
    </source>
</reference>
<keyword evidence="1" id="KW-0812">Transmembrane</keyword>
<proteinExistence type="predicted"/>
<protein>
    <submittedName>
        <fullName evidence="2">Uncharacterized protein</fullName>
    </submittedName>
</protein>
<evidence type="ECO:0000256" key="1">
    <source>
        <dbReference type="SAM" id="Phobius"/>
    </source>
</evidence>
<dbReference type="RefSeq" id="WP_272664001.1">
    <property type="nucleotide sequence ID" value="NZ_JARRYG010000038.1"/>
</dbReference>
<keyword evidence="1" id="KW-0472">Membrane</keyword>
<keyword evidence="1" id="KW-1133">Transmembrane helix</keyword>
<dbReference type="Proteomes" id="UP001156701">
    <property type="component" value="Unassembled WGS sequence"/>
</dbReference>
<accession>A0AA42FR17</accession>
<name>A0AA42FR17_9GAMM</name>
<comment type="caution">
    <text evidence="2">The sequence shown here is derived from an EMBL/GenBank/DDBJ whole genome shotgun (WGS) entry which is preliminary data.</text>
</comment>
<dbReference type="AlphaFoldDB" id="A0AA42FR17"/>
<evidence type="ECO:0000313" key="2">
    <source>
        <dbReference type="EMBL" id="MDG4698857.1"/>
    </source>
</evidence>
<gene>
    <name evidence="2" type="ORF">P7V44_21775</name>
</gene>
<dbReference type="EMBL" id="JARRYG010000038">
    <property type="protein sequence ID" value="MDG4698857.1"/>
    <property type="molecule type" value="Genomic_DNA"/>
</dbReference>
<feature type="transmembrane region" description="Helical" evidence="1">
    <location>
        <begin position="6"/>
        <end position="28"/>
    </location>
</feature>
<feature type="transmembrane region" description="Helical" evidence="1">
    <location>
        <begin position="40"/>
        <end position="73"/>
    </location>
</feature>
<organism evidence="2 3">
    <name type="scientific">Providencia huashanensis</name>
    <dbReference type="NCBI Taxonomy" id="3037798"/>
    <lineage>
        <taxon>Bacteria</taxon>
        <taxon>Pseudomonadati</taxon>
        <taxon>Pseudomonadota</taxon>
        <taxon>Gammaproteobacteria</taxon>
        <taxon>Enterobacterales</taxon>
        <taxon>Morganellaceae</taxon>
        <taxon>Providencia</taxon>
    </lineage>
</organism>
<sequence length="82" mass="9281">MNVDEINTDLILLVGVLFTIIFFVGGLLVDEFSSKKSSNIFLIVMYIIMFIGIGFLVSWGASVFTLMFTPILYKYIKQNDAM</sequence>